<dbReference type="Proteomes" id="UP000637628">
    <property type="component" value="Unassembled WGS sequence"/>
</dbReference>
<keyword evidence="3" id="KW-1185">Reference proteome</keyword>
<evidence type="ECO:0000256" key="1">
    <source>
        <dbReference type="SAM" id="MobiDB-lite"/>
    </source>
</evidence>
<organism evidence="2 3">
    <name type="scientific">Paractinoplanes durhamensis</name>
    <dbReference type="NCBI Taxonomy" id="113563"/>
    <lineage>
        <taxon>Bacteria</taxon>
        <taxon>Bacillati</taxon>
        <taxon>Actinomycetota</taxon>
        <taxon>Actinomycetes</taxon>
        <taxon>Micromonosporales</taxon>
        <taxon>Micromonosporaceae</taxon>
        <taxon>Paractinoplanes</taxon>
    </lineage>
</organism>
<name>A0ABQ3YP43_9ACTN</name>
<evidence type="ECO:0000313" key="3">
    <source>
        <dbReference type="Proteomes" id="UP000637628"/>
    </source>
</evidence>
<protein>
    <submittedName>
        <fullName evidence="2">Uncharacterized protein</fullName>
    </submittedName>
</protein>
<sequence>MNNRLGFGKRIATGQPFCQIEATDGSSGASVQLPKSDGAQGAAVTNRHEQMKAQRRMQRRIQLVVEERRSARAAQTFDPERTVEIPPQALRAIGRVPVTAI</sequence>
<gene>
    <name evidence="2" type="ORF">Adu01nite_07080</name>
</gene>
<comment type="caution">
    <text evidence="2">The sequence shown here is derived from an EMBL/GenBank/DDBJ whole genome shotgun (WGS) entry which is preliminary data.</text>
</comment>
<dbReference type="EMBL" id="BOML01000006">
    <property type="protein sequence ID" value="GID99357.1"/>
    <property type="molecule type" value="Genomic_DNA"/>
</dbReference>
<accession>A0ABQ3YP43</accession>
<feature type="region of interest" description="Disordered" evidence="1">
    <location>
        <begin position="23"/>
        <end position="56"/>
    </location>
</feature>
<evidence type="ECO:0000313" key="2">
    <source>
        <dbReference type="EMBL" id="GID99357.1"/>
    </source>
</evidence>
<reference evidence="2 3" key="1">
    <citation type="submission" date="2021-01" db="EMBL/GenBank/DDBJ databases">
        <title>Whole genome shotgun sequence of Actinoplanes durhamensis NBRC 14914.</title>
        <authorList>
            <person name="Komaki H."/>
            <person name="Tamura T."/>
        </authorList>
    </citation>
    <scope>NUCLEOTIDE SEQUENCE [LARGE SCALE GENOMIC DNA]</scope>
    <source>
        <strain evidence="2 3">NBRC 14914</strain>
    </source>
</reference>
<proteinExistence type="predicted"/>